<feature type="compositionally biased region" description="Basic and acidic residues" evidence="2">
    <location>
        <begin position="823"/>
        <end position="832"/>
    </location>
</feature>
<comment type="caution">
    <text evidence="3">The sequence shown here is derived from an EMBL/GenBank/DDBJ whole genome shotgun (WGS) entry which is preliminary data.</text>
</comment>
<dbReference type="Gene3D" id="3.40.50.300">
    <property type="entry name" value="P-loop containing nucleotide triphosphate hydrolases"/>
    <property type="match status" value="2"/>
</dbReference>
<dbReference type="InterPro" id="IPR027417">
    <property type="entry name" value="P-loop_NTPase"/>
</dbReference>
<evidence type="ECO:0000256" key="1">
    <source>
        <dbReference type="SAM" id="Coils"/>
    </source>
</evidence>
<dbReference type="Pfam" id="PF13558">
    <property type="entry name" value="SbcC_Walker_B"/>
    <property type="match status" value="1"/>
</dbReference>
<feature type="compositionally biased region" description="Basic and acidic residues" evidence="2">
    <location>
        <begin position="766"/>
        <end position="789"/>
    </location>
</feature>
<keyword evidence="1" id="KW-0175">Coiled coil</keyword>
<feature type="coiled-coil region" evidence="1">
    <location>
        <begin position="870"/>
        <end position="902"/>
    </location>
</feature>
<dbReference type="GO" id="GO:0000731">
    <property type="term" value="P:DNA synthesis involved in DNA repair"/>
    <property type="evidence" value="ECO:0007669"/>
    <property type="project" value="TreeGrafter"/>
</dbReference>
<dbReference type="PANTHER" id="PTHR32182">
    <property type="entry name" value="DNA REPLICATION AND REPAIR PROTEIN RECF"/>
    <property type="match status" value="1"/>
</dbReference>
<feature type="coiled-coil region" evidence="1">
    <location>
        <begin position="290"/>
        <end position="368"/>
    </location>
</feature>
<protein>
    <submittedName>
        <fullName evidence="3">Uncharacterized protein</fullName>
    </submittedName>
</protein>
<evidence type="ECO:0000313" key="3">
    <source>
        <dbReference type="EMBL" id="KHD10288.1"/>
    </source>
</evidence>
<evidence type="ECO:0000313" key="4">
    <source>
        <dbReference type="Proteomes" id="UP000030428"/>
    </source>
</evidence>
<organism evidence="3 4">
    <name type="scientific">Candidatus Thiomargarita nelsonii</name>
    <dbReference type="NCBI Taxonomy" id="1003181"/>
    <lineage>
        <taxon>Bacteria</taxon>
        <taxon>Pseudomonadati</taxon>
        <taxon>Pseudomonadota</taxon>
        <taxon>Gammaproteobacteria</taxon>
        <taxon>Thiotrichales</taxon>
        <taxon>Thiotrichaceae</taxon>
        <taxon>Thiomargarita</taxon>
    </lineage>
</organism>
<feature type="compositionally biased region" description="Basic and acidic residues" evidence="2">
    <location>
        <begin position="805"/>
        <end position="816"/>
    </location>
</feature>
<evidence type="ECO:0000256" key="2">
    <source>
        <dbReference type="SAM" id="MobiDB-lite"/>
    </source>
</evidence>
<gene>
    <name evidence="3" type="ORF">PN36_19335</name>
</gene>
<accession>A0A0A6RXE5</accession>
<keyword evidence="4" id="KW-1185">Reference proteome</keyword>
<dbReference type="Pfam" id="PF13555">
    <property type="entry name" value="AAA_29"/>
    <property type="match status" value="1"/>
</dbReference>
<dbReference type="GO" id="GO:0006302">
    <property type="term" value="P:double-strand break repair"/>
    <property type="evidence" value="ECO:0007669"/>
    <property type="project" value="TreeGrafter"/>
</dbReference>
<proteinExistence type="predicted"/>
<dbReference type="PANTHER" id="PTHR32182:SF0">
    <property type="entry name" value="DNA REPLICATION AND REPAIR PROTEIN RECF"/>
    <property type="match status" value="1"/>
</dbReference>
<dbReference type="Proteomes" id="UP000030428">
    <property type="component" value="Unassembled WGS sequence"/>
</dbReference>
<dbReference type="AlphaFoldDB" id="A0A0A6RXE5"/>
<dbReference type="SUPFAM" id="SSF52540">
    <property type="entry name" value="P-loop containing nucleoside triphosphate hydrolases"/>
    <property type="match status" value="2"/>
</dbReference>
<name>A0A0A6RXE5_9GAMM</name>
<dbReference type="EMBL" id="JSZA02000079">
    <property type="protein sequence ID" value="KHD10288.1"/>
    <property type="molecule type" value="Genomic_DNA"/>
</dbReference>
<feature type="region of interest" description="Disordered" evidence="2">
    <location>
        <begin position="766"/>
        <end position="844"/>
    </location>
</feature>
<feature type="compositionally biased region" description="Polar residues" evidence="2">
    <location>
        <begin position="790"/>
        <end position="802"/>
    </location>
</feature>
<sequence>MKRLNRIILINWYLIEGLEIPVKGNIAFVGPNGSGKSSILDAIQTVLTGANKRYLSLNAGAGEHGTRKLWEYCLGYMYDPNEAEIENLRPPRDEAQTYIALSFRDTETHEETCVGIGISAYRSREEEIIEGRFIIPNMSVTRQTFLEKTPAGFVPKPWKQLKEELRRKYKDFTDISTAERFVAEMVAKLSRETVSRFDHKKFLRNFKNAITFSPIKNPTDFVRWYVLEHKPVKMEHFRKSLKNYQFIREKTQRVKKRIDELEKIDKQCNEIINSERNALEYAWVVYSVRFDRKKQEIETLQQDIEKLQQQIDKAIESSKHLETQIELLNQEFIEKKAQLESSDVTMKIKALQAEIKSKQQSLRTVTAAINKVTDVLREASYILDGEQHLPKKIVPILKQAQELSNRLLQNESPDGILVQEGGSPDTMTGQPQGIAPTRTNDIVGAILYGCPLWPRNFRPPVLEGLKNTVLPQADYLKTKLESLVIQENEQHKEAQMLRESISLLEQGDAPLNENTWALIKLLKAHNIQSTPLCDMIDVPEQHERWRVAIESYLGGLREALLVDSERLEEAVKIYRRHYLNFKGCHIINTKQTAKWIERYDSLAKRIETENADAKAYINRIMGELTCVESEAELLKYDQAITADCLLHKSGTITAMYERDAMIGRTQRQKQLEQKRKRLGGVFGSLEETKKVKQEVTELVRLFTRLQYGLSDMTQKPSTLLQTQQNTRQEIQNHQNEIKALAQQQDESGIKSRIAAIEKALRVAKNERAKCQEQDRKATREKAAKDEKLSTLKTEQAKTQSYRDQYASKEGFDLERATKKRDKLKGSTESAEKLRKKNTTRAENLKNSVRDSINEHQIRYHDERLEGEQSHEQLEQYIKNTLKELKDSELAHYEKDAEKALREASISFRAEFVGQLKAGFDEIERHLNELNHHLKTRSFNQEYYSFVKKPNPEFADILELVKSYSREDQANVGGLFDPEQSPNTQHNNAIEKIRQALEEETTHSFEDYRHYYNFEVKMKDEEGRILGSLSHRLKKGSGGENQAPFYVAIGAALAATYLIRKNPDGKLTGGMSLAVFDEAFSKLDVGNTISCLGFMKDLGLQILLAAPDEKHGLLSEMIDTIINVTRDGDALHISPEFPTEKGQAFLSADNPYESI</sequence>
<reference evidence="3 4" key="1">
    <citation type="journal article" date="2016" name="Front. Microbiol.">
        <title>Single-Cell (Meta-)Genomics of a Dimorphic Candidatus Thiomargarita nelsonii Reveals Genomic Plasticity.</title>
        <authorList>
            <person name="Flood B.E."/>
            <person name="Fliss P."/>
            <person name="Jones D.S."/>
            <person name="Dick G.J."/>
            <person name="Jain S."/>
            <person name="Kaster A.K."/>
            <person name="Winkel M."/>
            <person name="Mussmann M."/>
            <person name="Bailey J."/>
        </authorList>
    </citation>
    <scope>NUCLEOTIDE SEQUENCE [LARGE SCALE GENOMIC DNA]</scope>
    <source>
        <strain evidence="3">Hydrate Ridge</strain>
    </source>
</reference>